<evidence type="ECO:0000256" key="1">
    <source>
        <dbReference type="ARBA" id="ARBA00034703"/>
    </source>
</evidence>
<feature type="repeat" description="ANK" evidence="2">
    <location>
        <begin position="1296"/>
        <end position="1328"/>
    </location>
</feature>
<evidence type="ECO:0000256" key="3">
    <source>
        <dbReference type="SAM" id="MobiDB-lite"/>
    </source>
</evidence>
<dbReference type="STRING" id="7070.A0A139WAM9"/>
<feature type="region of interest" description="Disordered" evidence="3">
    <location>
        <begin position="228"/>
        <end position="263"/>
    </location>
</feature>
<dbReference type="EMBL" id="KQ971381">
    <property type="protein sequence ID" value="KYB24957.1"/>
    <property type="molecule type" value="Genomic_DNA"/>
</dbReference>
<accession>A0A139WAM9</accession>
<dbReference type="CDD" id="cd14259">
    <property type="entry name" value="PUFD_like"/>
    <property type="match status" value="1"/>
</dbReference>
<dbReference type="InterPro" id="IPR036770">
    <property type="entry name" value="Ankyrin_rpt-contain_sf"/>
</dbReference>
<dbReference type="OMA" id="HITSCNT"/>
<reference evidence="4 5" key="2">
    <citation type="journal article" date="2010" name="Nucleic Acids Res.">
        <title>BeetleBase in 2010: revisions to provide comprehensive genomic information for Tribolium castaneum.</title>
        <authorList>
            <person name="Kim H.S."/>
            <person name="Murphy T."/>
            <person name="Xia J."/>
            <person name="Caragea D."/>
            <person name="Park Y."/>
            <person name="Beeman R.W."/>
            <person name="Lorenzen M.D."/>
            <person name="Butcher S."/>
            <person name="Manak J.R."/>
            <person name="Brown S.J."/>
        </authorList>
    </citation>
    <scope>GENOME REANNOTATION</scope>
    <source>
        <strain evidence="4 5">Georgia GA2</strain>
    </source>
</reference>
<feature type="repeat" description="ANK" evidence="2">
    <location>
        <begin position="1263"/>
        <end position="1295"/>
    </location>
</feature>
<dbReference type="Proteomes" id="UP000007266">
    <property type="component" value="Linkage group 10"/>
</dbReference>
<dbReference type="eggNOG" id="ENOG502QUT2">
    <property type="taxonomic scope" value="Eukaryota"/>
</dbReference>
<evidence type="ECO:0000313" key="4">
    <source>
        <dbReference type="EMBL" id="KYB24957.1"/>
    </source>
</evidence>
<feature type="region of interest" description="Disordered" evidence="3">
    <location>
        <begin position="722"/>
        <end position="827"/>
    </location>
</feature>
<dbReference type="PANTHER" id="PTHR24117:SF9">
    <property type="entry name" value="BCL-6 COREPRESSOR PCGF1 BINDING DOMAIN-CONTAINING PROTEIN"/>
    <property type="match status" value="1"/>
</dbReference>
<dbReference type="InParanoid" id="A0A139WAM9"/>
<dbReference type="PROSITE" id="PS50088">
    <property type="entry name" value="ANK_REPEAT"/>
    <property type="match status" value="2"/>
</dbReference>
<keyword evidence="2" id="KW-0040">ANK repeat</keyword>
<feature type="compositionally biased region" description="Polar residues" evidence="3">
    <location>
        <begin position="96"/>
        <end position="122"/>
    </location>
</feature>
<dbReference type="SUPFAM" id="SSF48403">
    <property type="entry name" value="Ankyrin repeat"/>
    <property type="match status" value="1"/>
</dbReference>
<evidence type="ECO:0000313" key="5">
    <source>
        <dbReference type="Proteomes" id="UP000007266"/>
    </source>
</evidence>
<protein>
    <submittedName>
        <fullName evidence="4">Uncharacterized protein</fullName>
    </submittedName>
</protein>
<comment type="similarity">
    <text evidence="1">Belongs to the BCOR family.</text>
</comment>
<keyword evidence="5" id="KW-1185">Reference proteome</keyword>
<sequence>MPRLTRDSFFPLISWNRSRCNLQVMDVTFTNVLEGARQYFQGLPTATSSTAGPTYPNQSDNLMRNDTEQQQNEMPPSTAAYWPQEPTRDRPPSRPSYHQGSYQEQQYHQFNRPQSREAPSNQYHQYQRTPVVTTQNYHQLQNVGQGYYQQQPQQQRTYYQMQAKSQQSTQQNPYYKHLYAQSTNQMQYGGAKVENKQEQVANQTTSQAYRTTHNLPPIASLSLISYHSSRSNRDVIRTSSTKTRTLPTNSMNQMPKSSTSNVQRYPEEYRTQYSNNQNRLPQNYQYGTTTTTTTQNYTQVIMTTSNYTAPVPPTQSSQQYYQQQTNKIPNQNINGRVVPVIKQKRESPLDLSVKTVRTPADSTLDDADQDRKYYNRTTSHSYPTYDVYANSFQRNMTSRAPQMPASAPKVEFHPNFNTQMNNYRRTPTTSASTNRYPVVNNPYVQAKLPRVDFPPAGHGHKTAALYPVATHDTQKKRPADTAPSIIPNKMSKLDTWRQSIDQQIEQRLSSYKQQQQAKKMVNGQERPKEVYGYQNQNRQYQYPNQYHNQTYVPSASAHQYPGYQYPTQQQVYNLPQNNPSVSQVVNKNPNLGGADKRVLSLLRNSLEIKGAKKLEQEQMNRSYDQLHKSRLDVQHPSTDVTAPLQPKPGFINRHNVSPFTPTNLPDNNNTMYKLHIPKAIDSVNFEPETDSQVLITNHVNPNGDLDGLAALVAARIRTKAELKQVSNNHHQRDTTGTPPKLNKEKQAMAPRRRLFSRNEDDGGTNVPPRDKTGLRSSSETSVFDFPDTDSEGEMPVLERQTLEDMRRDRRSSTKTTEQPRPLTPDDVFTQACDSFLQQLKNGSGKKRGRRKKIEADVLAKLETVVTKPTIKKEDDDDSDAPLINCKKPDKQLSVSLNDLTQLKAKKDVPIVPRPAKKPPFGDGSHFYPGWEEEVYRYKKSLRMPPSLIHVTRPPQYHRLSTSLPDLDPNSPITKIKSENLDSDTESNHSFNLFSRHNYDSEGSSSIKSCPNTAKESSSILDKLLERCGGGALATPARDRKTTLENFKNVFLASCKKRIKQRVTIKEVFGEDRPASAPPVTCVDNIKIKEEPDDKKEDCEFGDTRQVLKNKLLSRGRKESLLKSLVDKKIKSELLDEEEEEEELDSKSETPSIDGDEGGLGGKKRNKFRNIRRKFSSGFDYIRKKKKSVKRDQENEIKPKRRGQFAAKGSPGSVQDIQKEIKGWVLNKGIGETILHRAARLGYTDITAYCLEKMEYSPSPKDNAGYTPLHEASTKGHLDIAKMLLLYGANVSESARGGIRPLHEAVENGYVEIVRLLLSYGADPKLATYSGMTPLALASDDTTTKLLQSHINDVEGEPGAPWDFAGPASCFDPKESGFDVLEDVPAPDIVSEEDDLEFEVSDGVLPNLYTLRGESATDRWILLQDLSSLLKIKSRDALLRQICPSGSSATTHVNYKSVLRELKMSDFLEQAHCCQFLNIGEKINTRASKIALVKYTDKVRELLNVERVMISVR</sequence>
<feature type="region of interest" description="Disordered" evidence="3">
    <location>
        <begin position="413"/>
        <end position="436"/>
    </location>
</feature>
<feature type="region of interest" description="Disordered" evidence="3">
    <location>
        <begin position="1184"/>
        <end position="1211"/>
    </location>
</feature>
<dbReference type="InterPro" id="IPR038227">
    <property type="entry name" value="PUFD_som_sf"/>
</dbReference>
<feature type="region of interest" description="Disordered" evidence="3">
    <location>
        <begin position="44"/>
        <end position="122"/>
    </location>
</feature>
<dbReference type="PANTHER" id="PTHR24117">
    <property type="entry name" value="AGAP007537-PB"/>
    <property type="match status" value="1"/>
</dbReference>
<gene>
    <name evidence="4" type="primary">AUGUSTUS-3.0.2_11033</name>
    <name evidence="4" type="ORF">TcasGA2_TC011033</name>
</gene>
<dbReference type="InterPro" id="IPR002110">
    <property type="entry name" value="Ankyrin_rpt"/>
</dbReference>
<feature type="region of interest" description="Disordered" evidence="3">
    <location>
        <begin position="959"/>
        <end position="988"/>
    </location>
</feature>
<dbReference type="Gene3D" id="3.10.260.40">
    <property type="entry name" value="BCL-6 corepressor, PCGF1 binding domain"/>
    <property type="match status" value="1"/>
</dbReference>
<dbReference type="PROSITE" id="PS50297">
    <property type="entry name" value="ANK_REP_REGION"/>
    <property type="match status" value="2"/>
</dbReference>
<dbReference type="PRINTS" id="PR01415">
    <property type="entry name" value="ANKYRIN"/>
</dbReference>
<dbReference type="InterPro" id="IPR047144">
    <property type="entry name" value="BCOR-like"/>
</dbReference>
<dbReference type="SMART" id="SM00248">
    <property type="entry name" value="ANK"/>
    <property type="match status" value="4"/>
</dbReference>
<dbReference type="Gene3D" id="1.25.40.20">
    <property type="entry name" value="Ankyrin repeat-containing domain"/>
    <property type="match status" value="1"/>
</dbReference>
<proteinExistence type="inferred from homology"/>
<feature type="compositionally biased region" description="Polar residues" evidence="3">
    <location>
        <begin position="44"/>
        <end position="75"/>
    </location>
</feature>
<evidence type="ECO:0000256" key="2">
    <source>
        <dbReference type="PROSITE-ProRule" id="PRU00023"/>
    </source>
</evidence>
<feature type="compositionally biased region" description="Basic and acidic residues" evidence="3">
    <location>
        <begin position="800"/>
        <end position="811"/>
    </location>
</feature>
<dbReference type="GO" id="GO:0005634">
    <property type="term" value="C:nucleus"/>
    <property type="evidence" value="ECO:0000318"/>
    <property type="project" value="GO_Central"/>
</dbReference>
<dbReference type="Pfam" id="PF00023">
    <property type="entry name" value="Ank"/>
    <property type="match status" value="1"/>
</dbReference>
<reference evidence="4 5" key="1">
    <citation type="journal article" date="2008" name="Nature">
        <title>The genome of the model beetle and pest Tribolium castaneum.</title>
        <authorList>
            <consortium name="Tribolium Genome Sequencing Consortium"/>
            <person name="Richards S."/>
            <person name="Gibbs R.A."/>
            <person name="Weinstock G.M."/>
            <person name="Brown S.J."/>
            <person name="Denell R."/>
            <person name="Beeman R.W."/>
            <person name="Gibbs R."/>
            <person name="Beeman R.W."/>
            <person name="Brown S.J."/>
            <person name="Bucher G."/>
            <person name="Friedrich M."/>
            <person name="Grimmelikhuijzen C.J."/>
            <person name="Klingler M."/>
            <person name="Lorenzen M."/>
            <person name="Richards S."/>
            <person name="Roth S."/>
            <person name="Schroder R."/>
            <person name="Tautz D."/>
            <person name="Zdobnov E.M."/>
            <person name="Muzny D."/>
            <person name="Gibbs R.A."/>
            <person name="Weinstock G.M."/>
            <person name="Attaway T."/>
            <person name="Bell S."/>
            <person name="Buhay C.J."/>
            <person name="Chandrabose M.N."/>
            <person name="Chavez D."/>
            <person name="Clerk-Blankenburg K.P."/>
            <person name="Cree A."/>
            <person name="Dao M."/>
            <person name="Davis C."/>
            <person name="Chacko J."/>
            <person name="Dinh H."/>
            <person name="Dugan-Rocha S."/>
            <person name="Fowler G."/>
            <person name="Garner T.T."/>
            <person name="Garnes J."/>
            <person name="Gnirke A."/>
            <person name="Hawes A."/>
            <person name="Hernandez J."/>
            <person name="Hines S."/>
            <person name="Holder M."/>
            <person name="Hume J."/>
            <person name="Jhangiani S.N."/>
            <person name="Joshi V."/>
            <person name="Khan Z.M."/>
            <person name="Jackson L."/>
            <person name="Kovar C."/>
            <person name="Kowis A."/>
            <person name="Lee S."/>
            <person name="Lewis L.R."/>
            <person name="Margolis J."/>
            <person name="Morgan M."/>
            <person name="Nazareth L.V."/>
            <person name="Nguyen N."/>
            <person name="Okwuonu G."/>
            <person name="Parker D."/>
            <person name="Richards S."/>
            <person name="Ruiz S.J."/>
            <person name="Santibanez J."/>
            <person name="Savard J."/>
            <person name="Scherer S.E."/>
            <person name="Schneider B."/>
            <person name="Sodergren E."/>
            <person name="Tautz D."/>
            <person name="Vattahil S."/>
            <person name="Villasana D."/>
            <person name="White C.S."/>
            <person name="Wright R."/>
            <person name="Park Y."/>
            <person name="Beeman R.W."/>
            <person name="Lord J."/>
            <person name="Oppert B."/>
            <person name="Lorenzen M."/>
            <person name="Brown S."/>
            <person name="Wang L."/>
            <person name="Savard J."/>
            <person name="Tautz D."/>
            <person name="Richards S."/>
            <person name="Weinstock G."/>
            <person name="Gibbs R.A."/>
            <person name="Liu Y."/>
            <person name="Worley K."/>
            <person name="Weinstock G."/>
            <person name="Elsik C.G."/>
            <person name="Reese J.T."/>
            <person name="Elhaik E."/>
            <person name="Landan G."/>
            <person name="Graur D."/>
            <person name="Arensburger P."/>
            <person name="Atkinson P."/>
            <person name="Beeman R.W."/>
            <person name="Beidler J."/>
            <person name="Brown S.J."/>
            <person name="Demuth J.P."/>
            <person name="Drury D.W."/>
            <person name="Du Y.Z."/>
            <person name="Fujiwara H."/>
            <person name="Lorenzen M."/>
            <person name="Maselli V."/>
            <person name="Osanai M."/>
            <person name="Park Y."/>
            <person name="Robertson H.M."/>
            <person name="Tu Z."/>
            <person name="Wang J.J."/>
            <person name="Wang S."/>
            <person name="Richards S."/>
            <person name="Song H."/>
            <person name="Zhang L."/>
            <person name="Sodergren E."/>
            <person name="Werner D."/>
            <person name="Stanke M."/>
            <person name="Morgenstern B."/>
            <person name="Solovyev V."/>
            <person name="Kosarev P."/>
            <person name="Brown G."/>
            <person name="Chen H.C."/>
            <person name="Ermolaeva O."/>
            <person name="Hlavina W."/>
            <person name="Kapustin Y."/>
            <person name="Kiryutin B."/>
            <person name="Kitts P."/>
            <person name="Maglott D."/>
            <person name="Pruitt K."/>
            <person name="Sapojnikov V."/>
            <person name="Souvorov A."/>
            <person name="Mackey A.J."/>
            <person name="Waterhouse R.M."/>
            <person name="Wyder S."/>
            <person name="Zdobnov E.M."/>
            <person name="Zdobnov E.M."/>
            <person name="Wyder S."/>
            <person name="Kriventseva E.V."/>
            <person name="Kadowaki T."/>
            <person name="Bork P."/>
            <person name="Aranda M."/>
            <person name="Bao R."/>
            <person name="Beermann A."/>
            <person name="Berns N."/>
            <person name="Bolognesi R."/>
            <person name="Bonneton F."/>
            <person name="Bopp D."/>
            <person name="Brown S.J."/>
            <person name="Bucher G."/>
            <person name="Butts T."/>
            <person name="Chaumot A."/>
            <person name="Denell R.E."/>
            <person name="Ferrier D.E."/>
            <person name="Friedrich M."/>
            <person name="Gordon C.M."/>
            <person name="Jindra M."/>
            <person name="Klingler M."/>
            <person name="Lan Q."/>
            <person name="Lattorff H.M."/>
            <person name="Laudet V."/>
            <person name="von Levetsow C."/>
            <person name="Liu Z."/>
            <person name="Lutz R."/>
            <person name="Lynch J.A."/>
            <person name="da Fonseca R.N."/>
            <person name="Posnien N."/>
            <person name="Reuter R."/>
            <person name="Roth S."/>
            <person name="Savard J."/>
            <person name="Schinko J.B."/>
            <person name="Schmitt C."/>
            <person name="Schoppmeier M."/>
            <person name="Schroder R."/>
            <person name="Shippy T.D."/>
            <person name="Simonnet F."/>
            <person name="Marques-Souza H."/>
            <person name="Tautz D."/>
            <person name="Tomoyasu Y."/>
            <person name="Trauner J."/>
            <person name="Van der Zee M."/>
            <person name="Vervoort M."/>
            <person name="Wittkopp N."/>
            <person name="Wimmer E.A."/>
            <person name="Yang X."/>
            <person name="Jones A.K."/>
            <person name="Sattelle D.B."/>
            <person name="Ebert P.R."/>
            <person name="Nelson D."/>
            <person name="Scott J.G."/>
            <person name="Beeman R.W."/>
            <person name="Muthukrishnan S."/>
            <person name="Kramer K.J."/>
            <person name="Arakane Y."/>
            <person name="Beeman R.W."/>
            <person name="Zhu Q."/>
            <person name="Hogenkamp D."/>
            <person name="Dixit R."/>
            <person name="Oppert B."/>
            <person name="Jiang H."/>
            <person name="Zou Z."/>
            <person name="Marshall J."/>
            <person name="Elpidina E."/>
            <person name="Vinokurov K."/>
            <person name="Oppert C."/>
            <person name="Zou Z."/>
            <person name="Evans J."/>
            <person name="Lu Z."/>
            <person name="Zhao P."/>
            <person name="Sumathipala N."/>
            <person name="Altincicek B."/>
            <person name="Vilcinskas A."/>
            <person name="Williams M."/>
            <person name="Hultmark D."/>
            <person name="Hetru C."/>
            <person name="Jiang H."/>
            <person name="Grimmelikhuijzen C.J."/>
            <person name="Hauser F."/>
            <person name="Cazzamali G."/>
            <person name="Williamson M."/>
            <person name="Park Y."/>
            <person name="Li B."/>
            <person name="Tanaka Y."/>
            <person name="Predel R."/>
            <person name="Neupert S."/>
            <person name="Schachtner J."/>
            <person name="Verleyen P."/>
            <person name="Raible F."/>
            <person name="Bork P."/>
            <person name="Friedrich M."/>
            <person name="Walden K.K."/>
            <person name="Robertson H.M."/>
            <person name="Angeli S."/>
            <person name="Foret S."/>
            <person name="Bucher G."/>
            <person name="Schuetz S."/>
            <person name="Maleszka R."/>
            <person name="Wimmer E.A."/>
            <person name="Beeman R.W."/>
            <person name="Lorenzen M."/>
            <person name="Tomoyasu Y."/>
            <person name="Miller S.C."/>
            <person name="Grossmann D."/>
            <person name="Bucher G."/>
        </authorList>
    </citation>
    <scope>NUCLEOTIDE SEQUENCE [LARGE SCALE GENOMIC DNA]</scope>
    <source>
        <strain evidence="4 5">Georgia GA2</strain>
    </source>
</reference>
<feature type="compositionally biased region" description="Polar residues" evidence="3">
    <location>
        <begin position="415"/>
        <end position="435"/>
    </location>
</feature>
<name>A0A139WAM9_TRICA</name>
<dbReference type="Pfam" id="PF12796">
    <property type="entry name" value="Ank_2"/>
    <property type="match status" value="1"/>
</dbReference>
<feature type="compositionally biased region" description="Polar residues" evidence="3">
    <location>
        <begin position="237"/>
        <end position="263"/>
    </location>
</feature>
<organism evidence="4 5">
    <name type="scientific">Tribolium castaneum</name>
    <name type="common">Red flour beetle</name>
    <dbReference type="NCBI Taxonomy" id="7070"/>
    <lineage>
        <taxon>Eukaryota</taxon>
        <taxon>Metazoa</taxon>
        <taxon>Ecdysozoa</taxon>
        <taxon>Arthropoda</taxon>
        <taxon>Hexapoda</taxon>
        <taxon>Insecta</taxon>
        <taxon>Pterygota</taxon>
        <taxon>Neoptera</taxon>
        <taxon>Endopterygota</taxon>
        <taxon>Coleoptera</taxon>
        <taxon>Polyphaga</taxon>
        <taxon>Cucujiformia</taxon>
        <taxon>Tenebrionidae</taxon>
        <taxon>Tenebrionidae incertae sedis</taxon>
        <taxon>Tribolium</taxon>
    </lineage>
</organism>
<feature type="region of interest" description="Disordered" evidence="3">
    <location>
        <begin position="1135"/>
        <end position="1166"/>
    </location>
</feature>
<dbReference type="GO" id="GO:0003714">
    <property type="term" value="F:transcription corepressor activity"/>
    <property type="evidence" value="ECO:0000318"/>
    <property type="project" value="GO_Central"/>
</dbReference>
<dbReference type="GO" id="GO:0000122">
    <property type="term" value="P:negative regulation of transcription by RNA polymerase II"/>
    <property type="evidence" value="ECO:0000318"/>
    <property type="project" value="GO_Central"/>
</dbReference>